<dbReference type="PANTHER" id="PTHR13058:SF19">
    <property type="entry name" value="LD40940P"/>
    <property type="match status" value="1"/>
</dbReference>
<dbReference type="GO" id="GO:0046872">
    <property type="term" value="F:metal ion binding"/>
    <property type="evidence" value="ECO:0007669"/>
    <property type="project" value="UniProtKB-KW"/>
</dbReference>
<name>A0A109IGT8_9ACTN</name>
<keyword evidence="6" id="KW-0460">Magnesium</keyword>
<evidence type="ECO:0000256" key="7">
    <source>
        <dbReference type="ARBA" id="ARBA00025769"/>
    </source>
</evidence>
<dbReference type="InterPro" id="IPR013520">
    <property type="entry name" value="Ribonucl_H"/>
</dbReference>
<reference evidence="9" key="1">
    <citation type="submission" date="2016-06" db="EMBL/GenBank/DDBJ databases">
        <authorList>
            <person name="Varghese N."/>
            <person name="Submissions Spin"/>
        </authorList>
    </citation>
    <scope>NUCLEOTIDE SEQUENCE [LARGE SCALE GENOMIC DNA]</scope>
    <source>
        <strain evidence="9">DSM 44983</strain>
    </source>
</reference>
<keyword evidence="3" id="KW-0479">Metal-binding</keyword>
<evidence type="ECO:0000256" key="3">
    <source>
        <dbReference type="ARBA" id="ARBA00022723"/>
    </source>
</evidence>
<comment type="similarity">
    <text evidence="7">Belongs to the exonuclease superfamily. TREX family.</text>
</comment>
<dbReference type="InterPro" id="IPR012337">
    <property type="entry name" value="RNaseH-like_sf"/>
</dbReference>
<dbReference type="AlphaFoldDB" id="A0A109IGT8"/>
<organism evidence="8 9">
    <name type="scientific">Micromonospora rifamycinica</name>
    <dbReference type="NCBI Taxonomy" id="291594"/>
    <lineage>
        <taxon>Bacteria</taxon>
        <taxon>Bacillati</taxon>
        <taxon>Actinomycetota</taxon>
        <taxon>Actinomycetes</taxon>
        <taxon>Micromonosporales</taxon>
        <taxon>Micromonosporaceae</taxon>
        <taxon>Micromonospora</taxon>
    </lineage>
</organism>
<dbReference type="GO" id="GO:0003676">
    <property type="term" value="F:nucleic acid binding"/>
    <property type="evidence" value="ECO:0007669"/>
    <property type="project" value="InterPro"/>
</dbReference>
<protein>
    <submittedName>
        <fullName evidence="8">DNA polymerase-3 subunit epsilon</fullName>
    </submittedName>
</protein>
<accession>A0A109IGT8</accession>
<dbReference type="GO" id="GO:0008296">
    <property type="term" value="F:3'-5'-DNA exonuclease activity"/>
    <property type="evidence" value="ECO:0007669"/>
    <property type="project" value="TreeGrafter"/>
</dbReference>
<comment type="cofactor">
    <cofactor evidence="1">
        <name>Mg(2+)</name>
        <dbReference type="ChEBI" id="CHEBI:18420"/>
    </cofactor>
</comment>
<dbReference type="SMART" id="SM00479">
    <property type="entry name" value="EXOIII"/>
    <property type="match status" value="1"/>
</dbReference>
<evidence type="ECO:0000256" key="5">
    <source>
        <dbReference type="ARBA" id="ARBA00022839"/>
    </source>
</evidence>
<evidence type="ECO:0000313" key="8">
    <source>
        <dbReference type="EMBL" id="SCG81018.1"/>
    </source>
</evidence>
<sequence>MINKFPGSCGTCRRRVEAGAGQALRVGAGWTTYHDGCVPVEVAPPPGTHRGWHDLPMVGFDIETTGNEPLDARIVSAALVHSDGTTTRWLVNPGVPIPPRTTEIHGITDEMVRSTGRPAGEALAELGTAIGKVIAEGTPLVAFCAHYDVTTLHAELARHALPSLDWDRAVVIDPSILHQEVEPHRYGSRQLGDLCRYYQVDPGSAHEAASDARAAVALAAAIAARHERIARMLPDDLHRAQVTWYAGQKRNLQEYFDRQGRDERVSLEWPLETRRRR</sequence>
<dbReference type="InterPro" id="IPR040393">
    <property type="entry name" value="TREX1/2"/>
</dbReference>
<proteinExistence type="inferred from homology"/>
<dbReference type="EMBL" id="LT607752">
    <property type="protein sequence ID" value="SCG81018.1"/>
    <property type="molecule type" value="Genomic_DNA"/>
</dbReference>
<evidence type="ECO:0000313" key="9">
    <source>
        <dbReference type="Proteomes" id="UP000198226"/>
    </source>
</evidence>
<dbReference type="Gene3D" id="3.30.420.10">
    <property type="entry name" value="Ribonuclease H-like superfamily/Ribonuclease H"/>
    <property type="match status" value="1"/>
</dbReference>
<keyword evidence="4" id="KW-0378">Hydrolase</keyword>
<dbReference type="Pfam" id="PF00929">
    <property type="entry name" value="RNase_T"/>
    <property type="match status" value="1"/>
</dbReference>
<evidence type="ECO:0000256" key="2">
    <source>
        <dbReference type="ARBA" id="ARBA00022722"/>
    </source>
</evidence>
<gene>
    <name evidence="8" type="ORF">GA0070623_5391</name>
</gene>
<dbReference type="CDD" id="cd06127">
    <property type="entry name" value="DEDDh"/>
    <property type="match status" value="1"/>
</dbReference>
<evidence type="ECO:0000256" key="4">
    <source>
        <dbReference type="ARBA" id="ARBA00022801"/>
    </source>
</evidence>
<dbReference type="InterPro" id="IPR036397">
    <property type="entry name" value="RNaseH_sf"/>
</dbReference>
<keyword evidence="2" id="KW-0540">Nuclease</keyword>
<keyword evidence="9" id="KW-1185">Reference proteome</keyword>
<evidence type="ECO:0000256" key="1">
    <source>
        <dbReference type="ARBA" id="ARBA00001946"/>
    </source>
</evidence>
<dbReference type="Proteomes" id="UP000198226">
    <property type="component" value="Chromosome I"/>
</dbReference>
<evidence type="ECO:0000256" key="6">
    <source>
        <dbReference type="ARBA" id="ARBA00022842"/>
    </source>
</evidence>
<dbReference type="PANTHER" id="PTHR13058">
    <property type="entry name" value="THREE PRIME REPAIR EXONUCLEASE 1, 2"/>
    <property type="match status" value="1"/>
</dbReference>
<dbReference type="SUPFAM" id="SSF53098">
    <property type="entry name" value="Ribonuclease H-like"/>
    <property type="match status" value="1"/>
</dbReference>
<keyword evidence="5" id="KW-0269">Exonuclease</keyword>
<dbReference type="NCBIfam" id="NF005927">
    <property type="entry name" value="PRK07942.1"/>
    <property type="match status" value="1"/>
</dbReference>
<dbReference type="GO" id="GO:0005737">
    <property type="term" value="C:cytoplasm"/>
    <property type="evidence" value="ECO:0007669"/>
    <property type="project" value="TreeGrafter"/>
</dbReference>
<dbReference type="GO" id="GO:0006308">
    <property type="term" value="P:DNA catabolic process"/>
    <property type="evidence" value="ECO:0007669"/>
    <property type="project" value="TreeGrafter"/>
</dbReference>